<accession>W5LWR3</accession>
<reference evidence="12" key="1">
    <citation type="submission" date="2011-12" db="EMBL/GenBank/DDBJ databases">
        <title>The Draft Genome of Lepisosteus oculatus.</title>
        <authorList>
            <consortium name="The Broad Institute Genome Assembly &amp; Analysis Group"/>
            <consortium name="Computational R&amp;D Group"/>
            <consortium name="and Sequencing Platform"/>
            <person name="Di Palma F."/>
            <person name="Alfoldi J."/>
            <person name="Johnson J."/>
            <person name="Berlin A."/>
            <person name="Gnerre S."/>
            <person name="Jaffe D."/>
            <person name="MacCallum I."/>
            <person name="Young S."/>
            <person name="Walker B.J."/>
            <person name="Lander E.S."/>
            <person name="Lindblad-Toh K."/>
        </authorList>
    </citation>
    <scope>NUCLEOTIDE SEQUENCE [LARGE SCALE GENOMIC DNA]</scope>
</reference>
<feature type="region of interest" description="Disordered" evidence="8">
    <location>
        <begin position="217"/>
        <end position="238"/>
    </location>
</feature>
<dbReference type="PROSITE" id="PS00420">
    <property type="entry name" value="SRCR_1"/>
    <property type="match status" value="1"/>
</dbReference>
<dbReference type="InterPro" id="IPR036772">
    <property type="entry name" value="SRCR-like_dom_sf"/>
</dbReference>
<feature type="transmembrane region" description="Helical" evidence="9">
    <location>
        <begin position="152"/>
        <end position="175"/>
    </location>
</feature>
<evidence type="ECO:0000256" key="8">
    <source>
        <dbReference type="SAM" id="MobiDB-lite"/>
    </source>
</evidence>
<dbReference type="Pfam" id="PF00530">
    <property type="entry name" value="SRCR"/>
    <property type="match status" value="1"/>
</dbReference>
<evidence type="ECO:0000256" key="9">
    <source>
        <dbReference type="SAM" id="Phobius"/>
    </source>
</evidence>
<sequence>LSEDLIQLARISASTTWPGFLFHTPTTLCVQKSLRLFIRLPELALRLVGPSHCSGRVEVRFEGSWGTVCDDSWDLQDAQVVCRQLGCGAAVRAVGNGSFGRGHGAIWLDEVKCAGDERHLWDCRRSPLGQGNCAQKEDAGVVCTEVLPGGGLSMPLAALLPLGLLLLGALLALAWQTQQNRQLRTVVARREIALWQDAVYEELDHKLFTVKAFGPPRRGEERERLGNYPGPPPAAHGR</sequence>
<evidence type="ECO:0000256" key="2">
    <source>
        <dbReference type="ARBA" id="ARBA00022525"/>
    </source>
</evidence>
<dbReference type="eggNOG" id="ENOG502QQ5W">
    <property type="taxonomic scope" value="Eukaryota"/>
</dbReference>
<evidence type="ECO:0000256" key="3">
    <source>
        <dbReference type="ARBA" id="ARBA00022729"/>
    </source>
</evidence>
<dbReference type="AlphaFoldDB" id="W5LWR3"/>
<organism evidence="11 12">
    <name type="scientific">Lepisosteus oculatus</name>
    <name type="common">Spotted gar</name>
    <dbReference type="NCBI Taxonomy" id="7918"/>
    <lineage>
        <taxon>Eukaryota</taxon>
        <taxon>Metazoa</taxon>
        <taxon>Chordata</taxon>
        <taxon>Craniata</taxon>
        <taxon>Vertebrata</taxon>
        <taxon>Euteleostomi</taxon>
        <taxon>Actinopterygii</taxon>
        <taxon>Neopterygii</taxon>
        <taxon>Holostei</taxon>
        <taxon>Semionotiformes</taxon>
        <taxon>Lepisosteidae</taxon>
        <taxon>Lepisosteus</taxon>
    </lineage>
</organism>
<feature type="domain" description="SRCR" evidence="10">
    <location>
        <begin position="45"/>
        <end position="144"/>
    </location>
</feature>
<keyword evidence="9" id="KW-1133">Transmembrane helix</keyword>
<feature type="compositionally biased region" description="Pro residues" evidence="8">
    <location>
        <begin position="229"/>
        <end position="238"/>
    </location>
</feature>
<feature type="disulfide bond" evidence="7">
    <location>
        <begin position="82"/>
        <end position="143"/>
    </location>
</feature>
<dbReference type="PRINTS" id="PR00258">
    <property type="entry name" value="SPERACTRCPTR"/>
</dbReference>
<feature type="disulfide bond" evidence="7">
    <location>
        <begin position="69"/>
        <end position="133"/>
    </location>
</feature>
<keyword evidence="9" id="KW-0812">Transmembrane</keyword>
<keyword evidence="4" id="KW-0677">Repeat</keyword>
<dbReference type="InParanoid" id="W5LWR3"/>
<evidence type="ECO:0000259" key="10">
    <source>
        <dbReference type="PROSITE" id="PS50287"/>
    </source>
</evidence>
<dbReference type="Ensembl" id="ENSLOCT00000000571.1">
    <property type="protein sequence ID" value="ENSLOCP00000000570.1"/>
    <property type="gene ID" value="ENSLOCG00000000518.1"/>
</dbReference>
<dbReference type="GO" id="GO:0005886">
    <property type="term" value="C:plasma membrane"/>
    <property type="evidence" value="ECO:0000318"/>
    <property type="project" value="GO_Central"/>
</dbReference>
<evidence type="ECO:0000256" key="5">
    <source>
        <dbReference type="ARBA" id="ARBA00023157"/>
    </source>
</evidence>
<name>W5LWR3_LEPOC</name>
<dbReference type="PANTHER" id="PTHR48071:SF15">
    <property type="entry name" value="SRCR DOMAIN-CONTAINING PROTEIN"/>
    <property type="match status" value="1"/>
</dbReference>
<evidence type="ECO:0000313" key="12">
    <source>
        <dbReference type="Proteomes" id="UP000018468"/>
    </source>
</evidence>
<dbReference type="HOGENOM" id="CLU_1168206_0_0_1"/>
<dbReference type="GeneTree" id="ENSGT00950000183145"/>
<evidence type="ECO:0000313" key="11">
    <source>
        <dbReference type="Ensembl" id="ENSLOCP00000000570.1"/>
    </source>
</evidence>
<evidence type="ECO:0000256" key="4">
    <source>
        <dbReference type="ARBA" id="ARBA00022737"/>
    </source>
</evidence>
<dbReference type="InterPro" id="IPR001190">
    <property type="entry name" value="SRCR"/>
</dbReference>
<feature type="disulfide bond" evidence="7">
    <location>
        <begin position="113"/>
        <end position="123"/>
    </location>
</feature>
<keyword evidence="2" id="KW-0964">Secreted</keyword>
<evidence type="ECO:0000256" key="7">
    <source>
        <dbReference type="PROSITE-ProRule" id="PRU00196"/>
    </source>
</evidence>
<keyword evidence="6" id="KW-0325">Glycoprotein</keyword>
<dbReference type="STRING" id="7918.ENSLOCP00000000570"/>
<comment type="subcellular location">
    <subcellularLocation>
        <location evidence="1">Secreted</location>
    </subcellularLocation>
</comment>
<reference evidence="11" key="3">
    <citation type="submission" date="2025-09" db="UniProtKB">
        <authorList>
            <consortium name="Ensembl"/>
        </authorList>
    </citation>
    <scope>IDENTIFICATION</scope>
</reference>
<dbReference type="FunFam" id="3.10.250.10:FF:000002">
    <property type="entry name" value="Scavenger receptor cysteine-rich type 1 protein M130"/>
    <property type="match status" value="1"/>
</dbReference>
<keyword evidence="9" id="KW-0472">Membrane</keyword>
<proteinExistence type="predicted"/>
<dbReference type="OMA" id="GQGNCAQ"/>
<dbReference type="PANTHER" id="PTHR48071">
    <property type="entry name" value="SRCR DOMAIN-CONTAINING PROTEIN"/>
    <property type="match status" value="1"/>
</dbReference>
<keyword evidence="12" id="KW-1185">Reference proteome</keyword>
<dbReference type="Proteomes" id="UP000018468">
    <property type="component" value="Unassembled WGS sequence"/>
</dbReference>
<evidence type="ECO:0000256" key="1">
    <source>
        <dbReference type="ARBA" id="ARBA00004613"/>
    </source>
</evidence>
<protein>
    <recommendedName>
        <fullName evidence="10">SRCR domain-containing protein</fullName>
    </recommendedName>
</protein>
<dbReference type="PROSITE" id="PS50287">
    <property type="entry name" value="SRCR_2"/>
    <property type="match status" value="1"/>
</dbReference>
<reference evidence="11" key="2">
    <citation type="submission" date="2025-08" db="UniProtKB">
        <authorList>
            <consortium name="Ensembl"/>
        </authorList>
    </citation>
    <scope>IDENTIFICATION</scope>
</reference>
<dbReference type="SMART" id="SM00202">
    <property type="entry name" value="SR"/>
    <property type="match status" value="1"/>
</dbReference>
<keyword evidence="3" id="KW-0732">Signal</keyword>
<evidence type="ECO:0000256" key="6">
    <source>
        <dbReference type="ARBA" id="ARBA00023180"/>
    </source>
</evidence>
<keyword evidence="5 7" id="KW-1015">Disulfide bond</keyword>
<dbReference type="Gene3D" id="3.10.250.10">
    <property type="entry name" value="SRCR-like domain"/>
    <property type="match status" value="1"/>
</dbReference>
<dbReference type="SUPFAM" id="SSF56487">
    <property type="entry name" value="SRCR-like"/>
    <property type="match status" value="1"/>
</dbReference>